<evidence type="ECO:0000313" key="2">
    <source>
        <dbReference type="EMBL" id="QDO94401.1"/>
    </source>
</evidence>
<keyword evidence="1" id="KW-0812">Transmembrane</keyword>
<dbReference type="RefSeq" id="WP_143381286.1">
    <property type="nucleotide sequence ID" value="NZ_CP041637.1"/>
</dbReference>
<accession>A0A516GS99</accession>
<evidence type="ECO:0000256" key="1">
    <source>
        <dbReference type="SAM" id="Phobius"/>
    </source>
</evidence>
<dbReference type="KEGG" id="fop:FNB79_10655"/>
<reference evidence="2 3" key="1">
    <citation type="submission" date="2019-07" db="EMBL/GenBank/DDBJ databases">
        <title>Genome sequencing for Formosa sp. PS13.</title>
        <authorList>
            <person name="Park S.-J."/>
        </authorList>
    </citation>
    <scope>NUCLEOTIDE SEQUENCE [LARGE SCALE GENOMIC DNA]</scope>
    <source>
        <strain evidence="2 3">PS13</strain>
    </source>
</reference>
<dbReference type="AlphaFoldDB" id="A0A516GS99"/>
<name>A0A516GS99_9FLAO</name>
<feature type="transmembrane region" description="Helical" evidence="1">
    <location>
        <begin position="55"/>
        <end position="80"/>
    </location>
</feature>
<proteinExistence type="predicted"/>
<feature type="transmembrane region" description="Helical" evidence="1">
    <location>
        <begin position="92"/>
        <end position="111"/>
    </location>
</feature>
<keyword evidence="3" id="KW-1185">Reference proteome</keyword>
<sequence>MNTFSYFLALITSVGVMTLFSATMGFILKCEFREYILLSKVMAGHSLKQKESFNYILLGWLVHFAIGGFFLVLYACLWHYTILIQNVLGSMLYGIVIGILGILGWTLLFNIAPHTPKINYKAYYMQLIVAHVFFSLGNLLVFSLFN</sequence>
<evidence type="ECO:0000313" key="3">
    <source>
        <dbReference type="Proteomes" id="UP000319209"/>
    </source>
</evidence>
<dbReference type="OrthoDB" id="673991at2"/>
<keyword evidence="1" id="KW-1133">Transmembrane helix</keyword>
<feature type="transmembrane region" description="Helical" evidence="1">
    <location>
        <begin position="6"/>
        <end position="28"/>
    </location>
</feature>
<feature type="transmembrane region" description="Helical" evidence="1">
    <location>
        <begin position="123"/>
        <end position="145"/>
    </location>
</feature>
<dbReference type="Proteomes" id="UP000319209">
    <property type="component" value="Chromosome"/>
</dbReference>
<organism evidence="2 3">
    <name type="scientific">Formosa sediminum</name>
    <dbReference type="NCBI Taxonomy" id="2594004"/>
    <lineage>
        <taxon>Bacteria</taxon>
        <taxon>Pseudomonadati</taxon>
        <taxon>Bacteroidota</taxon>
        <taxon>Flavobacteriia</taxon>
        <taxon>Flavobacteriales</taxon>
        <taxon>Flavobacteriaceae</taxon>
        <taxon>Formosa</taxon>
    </lineage>
</organism>
<keyword evidence="1" id="KW-0472">Membrane</keyword>
<dbReference type="EMBL" id="CP041637">
    <property type="protein sequence ID" value="QDO94401.1"/>
    <property type="molecule type" value="Genomic_DNA"/>
</dbReference>
<evidence type="ECO:0008006" key="4">
    <source>
        <dbReference type="Google" id="ProtNLM"/>
    </source>
</evidence>
<gene>
    <name evidence="2" type="ORF">FNB79_10655</name>
</gene>
<protein>
    <recommendedName>
        <fullName evidence="4">DUF2938 domain-containing protein</fullName>
    </recommendedName>
</protein>